<feature type="compositionally biased region" description="Basic and acidic residues" evidence="1">
    <location>
        <begin position="76"/>
        <end position="95"/>
    </location>
</feature>
<evidence type="ECO:0000256" key="1">
    <source>
        <dbReference type="SAM" id="MobiDB-lite"/>
    </source>
</evidence>
<keyword evidence="2" id="KW-0472">Membrane</keyword>
<evidence type="ECO:0000313" key="3">
    <source>
        <dbReference type="EMBL" id="ODR97504.1"/>
    </source>
</evidence>
<organism evidence="3 4">
    <name type="scientific">Methyloceanibacter stevinii</name>
    <dbReference type="NCBI Taxonomy" id="1774970"/>
    <lineage>
        <taxon>Bacteria</taxon>
        <taxon>Pseudomonadati</taxon>
        <taxon>Pseudomonadota</taxon>
        <taxon>Alphaproteobacteria</taxon>
        <taxon>Hyphomicrobiales</taxon>
        <taxon>Hyphomicrobiaceae</taxon>
        <taxon>Methyloceanibacter</taxon>
    </lineage>
</organism>
<proteinExistence type="predicted"/>
<evidence type="ECO:0000256" key="2">
    <source>
        <dbReference type="SAM" id="Phobius"/>
    </source>
</evidence>
<name>A0A1E3VVE0_9HYPH</name>
<keyword evidence="4" id="KW-1185">Reference proteome</keyword>
<keyword evidence="2" id="KW-0812">Transmembrane</keyword>
<feature type="region of interest" description="Disordered" evidence="1">
    <location>
        <begin position="129"/>
        <end position="158"/>
    </location>
</feature>
<feature type="transmembrane region" description="Helical" evidence="2">
    <location>
        <begin position="104"/>
        <end position="124"/>
    </location>
</feature>
<evidence type="ECO:0000313" key="4">
    <source>
        <dbReference type="Proteomes" id="UP000094172"/>
    </source>
</evidence>
<sequence>MRVKETLRNRLDATSANAKPRNLLAAFERARAPHVEAAAQDLGADDPRESGASEDMLPQRAATAQAAAAQAAALAESREERPVRREPRVDLAADDQSRNRKRPYLIISAAVLLTISALLLYGRLGSKSADDTRAIPQSGAALPSGEAPSPEASNQTVPAAPWKRPWMRLWRNCPAISSRECSGLRPSLRPLPCPGSCRWRIASAKQNLA</sequence>
<protein>
    <submittedName>
        <fullName evidence="3">Uncharacterized protein</fullName>
    </submittedName>
</protein>
<dbReference type="AlphaFoldDB" id="A0A1E3VVE0"/>
<dbReference type="STRING" id="1774970.AUC70_00295"/>
<dbReference type="EMBL" id="LPWE01000001">
    <property type="protein sequence ID" value="ODR97504.1"/>
    <property type="molecule type" value="Genomic_DNA"/>
</dbReference>
<feature type="compositionally biased region" description="Low complexity" evidence="1">
    <location>
        <begin position="61"/>
        <end position="75"/>
    </location>
</feature>
<gene>
    <name evidence="3" type="ORF">AUC70_00295</name>
</gene>
<comment type="caution">
    <text evidence="3">The sequence shown here is derived from an EMBL/GenBank/DDBJ whole genome shotgun (WGS) entry which is preliminary data.</text>
</comment>
<reference evidence="3 4" key="1">
    <citation type="journal article" date="2016" name="Environ. Microbiol.">
        <title>New Methyloceanibacter diversity from North Sea sediments includes methanotroph containing solely the soluble methane monooxygenase.</title>
        <authorList>
            <person name="Vekeman B."/>
            <person name="Kerckhof F.M."/>
            <person name="Cremers G."/>
            <person name="de Vos P."/>
            <person name="Vandamme P."/>
            <person name="Boon N."/>
            <person name="Op den Camp H.J."/>
            <person name="Heylen K."/>
        </authorList>
    </citation>
    <scope>NUCLEOTIDE SEQUENCE [LARGE SCALE GENOMIC DNA]</scope>
    <source>
        <strain evidence="3 4">R-67176</strain>
    </source>
</reference>
<accession>A0A1E3VVE0</accession>
<keyword evidence="2" id="KW-1133">Transmembrane helix</keyword>
<dbReference type="Proteomes" id="UP000094172">
    <property type="component" value="Unassembled WGS sequence"/>
</dbReference>
<feature type="region of interest" description="Disordered" evidence="1">
    <location>
        <begin position="35"/>
        <end position="95"/>
    </location>
</feature>